<dbReference type="GO" id="GO:0005886">
    <property type="term" value="C:plasma membrane"/>
    <property type="evidence" value="ECO:0007669"/>
    <property type="project" value="UniProtKB-SubCell"/>
</dbReference>
<feature type="transmembrane region" description="Helical" evidence="6">
    <location>
        <begin position="168"/>
        <end position="188"/>
    </location>
</feature>
<comment type="caution">
    <text evidence="8">The sequence shown here is derived from an EMBL/GenBank/DDBJ whole genome shotgun (WGS) entry which is preliminary data.</text>
</comment>
<dbReference type="AlphaFoldDB" id="A0A2N6UJQ0"/>
<feature type="domain" description="VTT" evidence="7">
    <location>
        <begin position="67"/>
        <end position="182"/>
    </location>
</feature>
<comment type="similarity">
    <text evidence="6">Belongs to the TVP38/TMEM64 family.</text>
</comment>
<comment type="subcellular location">
    <subcellularLocation>
        <location evidence="1 6">Cell membrane</location>
        <topology evidence="1 6">Multi-pass membrane protein</topology>
    </subcellularLocation>
</comment>
<accession>A0A2N6UJQ0</accession>
<name>A0A2N6UJQ0_9FIRM</name>
<gene>
    <name evidence="8" type="ORF">CJ192_03860</name>
</gene>
<keyword evidence="5 6" id="KW-0472">Membrane</keyword>
<evidence type="ECO:0000313" key="8">
    <source>
        <dbReference type="EMBL" id="PMC81894.1"/>
    </source>
</evidence>
<dbReference type="Proteomes" id="UP000235658">
    <property type="component" value="Unassembled WGS sequence"/>
</dbReference>
<dbReference type="InterPro" id="IPR032816">
    <property type="entry name" value="VTT_dom"/>
</dbReference>
<keyword evidence="2 6" id="KW-1003">Cell membrane</keyword>
<dbReference type="EMBL" id="PNHP01000002">
    <property type="protein sequence ID" value="PMC81894.1"/>
    <property type="molecule type" value="Genomic_DNA"/>
</dbReference>
<feature type="transmembrane region" description="Helical" evidence="6">
    <location>
        <begin position="136"/>
        <end position="156"/>
    </location>
</feature>
<feature type="transmembrane region" description="Helical" evidence="6">
    <location>
        <begin position="46"/>
        <end position="67"/>
    </location>
</feature>
<organism evidence="8 9">
    <name type="scientific">Anaerococcus hydrogenalis</name>
    <dbReference type="NCBI Taxonomy" id="33029"/>
    <lineage>
        <taxon>Bacteria</taxon>
        <taxon>Bacillati</taxon>
        <taxon>Bacillota</taxon>
        <taxon>Tissierellia</taxon>
        <taxon>Tissierellales</taxon>
        <taxon>Peptoniphilaceae</taxon>
        <taxon>Anaerococcus</taxon>
    </lineage>
</organism>
<reference evidence="8 9" key="1">
    <citation type="submission" date="2017-09" db="EMBL/GenBank/DDBJ databases">
        <title>Bacterial strain isolated from the female urinary microbiota.</title>
        <authorList>
            <person name="Thomas-White K."/>
            <person name="Kumar N."/>
            <person name="Forster S."/>
            <person name="Putonti C."/>
            <person name="Lawley T."/>
            <person name="Wolfe A.J."/>
        </authorList>
    </citation>
    <scope>NUCLEOTIDE SEQUENCE [LARGE SCALE GENOMIC DNA]</scope>
    <source>
        <strain evidence="8 9">UMB0204</strain>
    </source>
</reference>
<evidence type="ECO:0000313" key="9">
    <source>
        <dbReference type="Proteomes" id="UP000235658"/>
    </source>
</evidence>
<dbReference type="PANTHER" id="PTHR12677">
    <property type="entry name" value="GOLGI APPARATUS MEMBRANE PROTEIN TVP38-RELATED"/>
    <property type="match status" value="1"/>
</dbReference>
<proteinExistence type="inferred from homology"/>
<keyword evidence="4 6" id="KW-1133">Transmembrane helix</keyword>
<evidence type="ECO:0000256" key="2">
    <source>
        <dbReference type="ARBA" id="ARBA00022475"/>
    </source>
</evidence>
<dbReference type="PANTHER" id="PTHR12677:SF49">
    <property type="entry name" value="TVP38_TMEM64 FAMILY MEMBRANE PROTEIN"/>
    <property type="match status" value="1"/>
</dbReference>
<feature type="transmembrane region" description="Helical" evidence="6">
    <location>
        <begin position="87"/>
        <end position="108"/>
    </location>
</feature>
<dbReference type="RefSeq" id="WP_102197840.1">
    <property type="nucleotide sequence ID" value="NZ_PNHP01000002.1"/>
</dbReference>
<evidence type="ECO:0000256" key="1">
    <source>
        <dbReference type="ARBA" id="ARBA00004651"/>
    </source>
</evidence>
<protein>
    <recommendedName>
        <fullName evidence="6">TVP38/TMEM64 family membrane protein</fullName>
    </recommendedName>
</protein>
<evidence type="ECO:0000256" key="5">
    <source>
        <dbReference type="ARBA" id="ARBA00023136"/>
    </source>
</evidence>
<keyword evidence="3 6" id="KW-0812">Transmembrane</keyword>
<dbReference type="InterPro" id="IPR015414">
    <property type="entry name" value="TMEM64"/>
</dbReference>
<dbReference type="Pfam" id="PF09335">
    <property type="entry name" value="VTT_dom"/>
    <property type="match status" value="1"/>
</dbReference>
<evidence type="ECO:0000259" key="7">
    <source>
        <dbReference type="Pfam" id="PF09335"/>
    </source>
</evidence>
<evidence type="ECO:0000256" key="4">
    <source>
        <dbReference type="ARBA" id="ARBA00022989"/>
    </source>
</evidence>
<feature type="transmembrane region" description="Helical" evidence="6">
    <location>
        <begin position="6"/>
        <end position="25"/>
    </location>
</feature>
<evidence type="ECO:0000256" key="3">
    <source>
        <dbReference type="ARBA" id="ARBA00022692"/>
    </source>
</evidence>
<evidence type="ECO:0000256" key="6">
    <source>
        <dbReference type="RuleBase" id="RU366058"/>
    </source>
</evidence>
<sequence>MKVRTKNIIDLISVLVLLISIYLGYKGYKMGIFTSVSSLRKFLNQYGVWSPIIFMILQIIQIIIPVIPGGLTTAFGVVMFGPLWGFIYNYISICLGSVIVFFISRFFGKEVVLAIFGKENFQKYHKWLRHEKYNKFFAWAILLPVAPDDFLCYFSGLTDMEFKTFVKIILFCKPPSIFLYSMGLVLGIKTIFKSFA</sequence>
<dbReference type="GeneID" id="84578312"/>